<dbReference type="OrthoDB" id="2989763at2"/>
<keyword evidence="2" id="KW-1133">Transmembrane helix</keyword>
<keyword evidence="2" id="KW-0812">Transmembrane</keyword>
<dbReference type="EMBL" id="FTOD01000002">
    <property type="protein sequence ID" value="SIS48114.1"/>
    <property type="molecule type" value="Genomic_DNA"/>
</dbReference>
<keyword evidence="3" id="KW-0732">Signal</keyword>
<sequence>MRKGWLLLLFLLVFLPQPAFAESALDNMLPSHSPANDPENELYEQFDIEAYHFDGYYPGGVGLIQETLNFMFGWGMVMVALTVKMGIYLYQLGYKIPGFKTLARAVSDLVEQLGGTFFDALLHAGFTIMGVYILFELVRRRYADSMKEVGKSLLLLSLASLLFNNMYTVFTQVDDFSSKAGDEIVLGMNSVNKKEGEEGEEVSTEPGKEAMVETSNQIWRNFVIIPWQLGEFGETMKDPNAKISLKSKDPIARQTYKMLHEKSPKTREKYTKALVKGDSNAIVDFVKDIPLVGGKVEELEKHFKNVFGTKKKKDAPVYSSMTGWGGLMSRGTITFFAFIGVVIFIPLLLVLSLFVAGYSIGFLLLGGLAAFIFLYALWPKGGIWSIVNWFQQWLGAGLYKIVAVFLLSLYLLLSTKLYTIFRGWGWFGSVVIQIALLILIIVKHKKVFQILKRPMTQARNFTQNLNRQTPKEIQNRAERWAREKAKAAEELAMKGAGVGIRSGKAMYQGGKAYLQSYLMGSSGSKQRPPRYAEPTRNKNTNWQETPDGLYRRGGAPQGSAPRGMIGGTTNRAIPATTAATRRQTALPVSSPAPMTGNGITYVPTHGSIQNGRIVNGQKYERVKAVMKDERTKAAAKAVGKVAVRAGIKVVTKI</sequence>
<protein>
    <recommendedName>
        <fullName evidence="6">TrbL/VirB6 plasmid conjugal transfer protein</fullName>
    </recommendedName>
</protein>
<evidence type="ECO:0000256" key="1">
    <source>
        <dbReference type="SAM" id="MobiDB-lite"/>
    </source>
</evidence>
<name>A0A1N7JFT5_9BACL</name>
<reference evidence="5" key="1">
    <citation type="submission" date="2017-01" db="EMBL/GenBank/DDBJ databases">
        <authorList>
            <person name="Varghese N."/>
            <person name="Submissions S."/>
        </authorList>
    </citation>
    <scope>NUCLEOTIDE SEQUENCE [LARGE SCALE GENOMIC DNA]</scope>
    <source>
        <strain evidence="5">DSM 45196</strain>
    </source>
</reference>
<feature type="transmembrane region" description="Helical" evidence="2">
    <location>
        <begin position="424"/>
        <end position="442"/>
    </location>
</feature>
<feature type="signal peptide" evidence="3">
    <location>
        <begin position="1"/>
        <end position="21"/>
    </location>
</feature>
<dbReference type="AlphaFoldDB" id="A0A1N7JFT5"/>
<proteinExistence type="predicted"/>
<feature type="transmembrane region" description="Helical" evidence="2">
    <location>
        <begin position="113"/>
        <end position="133"/>
    </location>
</feature>
<keyword evidence="2" id="KW-0472">Membrane</keyword>
<evidence type="ECO:0000256" key="2">
    <source>
        <dbReference type="SAM" id="Phobius"/>
    </source>
</evidence>
<evidence type="ECO:0000313" key="4">
    <source>
        <dbReference type="EMBL" id="SIS48114.1"/>
    </source>
</evidence>
<feature type="transmembrane region" description="Helical" evidence="2">
    <location>
        <begin position="360"/>
        <end position="378"/>
    </location>
</feature>
<feature type="chain" id="PRO_5012501195" description="TrbL/VirB6 plasmid conjugal transfer protein" evidence="3">
    <location>
        <begin position="22"/>
        <end position="653"/>
    </location>
</feature>
<evidence type="ECO:0000313" key="5">
    <source>
        <dbReference type="Proteomes" id="UP000186795"/>
    </source>
</evidence>
<feature type="region of interest" description="Disordered" evidence="1">
    <location>
        <begin position="520"/>
        <end position="567"/>
    </location>
</feature>
<feature type="transmembrane region" description="Helical" evidence="2">
    <location>
        <begin position="390"/>
        <end position="412"/>
    </location>
</feature>
<organism evidence="4 5">
    <name type="scientific">Kroppenstedtia eburnea</name>
    <dbReference type="NCBI Taxonomy" id="714067"/>
    <lineage>
        <taxon>Bacteria</taxon>
        <taxon>Bacillati</taxon>
        <taxon>Bacillota</taxon>
        <taxon>Bacilli</taxon>
        <taxon>Bacillales</taxon>
        <taxon>Thermoactinomycetaceae</taxon>
        <taxon>Kroppenstedtia</taxon>
    </lineage>
</organism>
<keyword evidence="5" id="KW-1185">Reference proteome</keyword>
<accession>A0A1N7JFT5</accession>
<evidence type="ECO:0008006" key="6">
    <source>
        <dbReference type="Google" id="ProtNLM"/>
    </source>
</evidence>
<dbReference type="Proteomes" id="UP000186795">
    <property type="component" value="Unassembled WGS sequence"/>
</dbReference>
<feature type="transmembrane region" description="Helical" evidence="2">
    <location>
        <begin position="333"/>
        <end position="354"/>
    </location>
</feature>
<feature type="transmembrane region" description="Helical" evidence="2">
    <location>
        <begin position="71"/>
        <end position="92"/>
    </location>
</feature>
<dbReference type="RefSeq" id="WP_076523581.1">
    <property type="nucleotide sequence ID" value="NZ_CP048103.1"/>
</dbReference>
<evidence type="ECO:0000256" key="3">
    <source>
        <dbReference type="SAM" id="SignalP"/>
    </source>
</evidence>
<gene>
    <name evidence="4" type="ORF">SAMN05421790_10235</name>
</gene>